<keyword evidence="4" id="KW-0997">Cell inner membrane</keyword>
<dbReference type="PANTHER" id="PTHR43820">
    <property type="entry name" value="HIGH-AFFINITY BRANCHED-CHAIN AMINO ACID TRANSPORT ATP-BINDING PROTEIN LIVF"/>
    <property type="match status" value="1"/>
</dbReference>
<dbReference type="GO" id="GO:0015658">
    <property type="term" value="F:branched-chain amino acid transmembrane transporter activity"/>
    <property type="evidence" value="ECO:0007669"/>
    <property type="project" value="TreeGrafter"/>
</dbReference>
<evidence type="ECO:0000256" key="5">
    <source>
        <dbReference type="ARBA" id="ARBA00022741"/>
    </source>
</evidence>
<sequence length="236" mass="25775">MLMSERPPVLLEVRNLQAGYGASQVLFGIDMDIPDTGCVVVLGRNGAGKSTLLKTLTGELRASAGSIAFGQRVIDGLPVHERVRAGMGYVPQENLVFSRLTVRENLQIGVQTRVERDISAAFDYFPKLGTRLNQLAGTLSGGERKMLSIARALLARPSLLLLDEPTEGVWIGVIEEIAEQLVRLAREMAIVLVEQHLELALRVATRAYVMDRGAIVLEDDPVSLRVNPLLVELLTP</sequence>
<evidence type="ECO:0000256" key="4">
    <source>
        <dbReference type="ARBA" id="ARBA00022519"/>
    </source>
</evidence>
<keyword evidence="4" id="KW-0472">Membrane</keyword>
<dbReference type="EMBL" id="CADIKM010000025">
    <property type="protein sequence ID" value="CAB3797017.1"/>
    <property type="molecule type" value="Genomic_DNA"/>
</dbReference>
<dbReference type="InterPro" id="IPR052156">
    <property type="entry name" value="BCAA_Transport_ATP-bd_LivF"/>
</dbReference>
<keyword evidence="3" id="KW-1003">Cell membrane</keyword>
<dbReference type="PROSITE" id="PS50893">
    <property type="entry name" value="ABC_TRANSPORTER_2"/>
    <property type="match status" value="1"/>
</dbReference>
<proteinExistence type="inferred from homology"/>
<dbReference type="Pfam" id="PF00005">
    <property type="entry name" value="ABC_tran"/>
    <property type="match status" value="1"/>
</dbReference>
<dbReference type="CDD" id="cd03224">
    <property type="entry name" value="ABC_TM1139_LivF_branched"/>
    <property type="match status" value="1"/>
</dbReference>
<dbReference type="GO" id="GO:0005524">
    <property type="term" value="F:ATP binding"/>
    <property type="evidence" value="ECO:0007669"/>
    <property type="project" value="UniProtKB-KW"/>
</dbReference>
<dbReference type="PANTHER" id="PTHR43820:SF4">
    <property type="entry name" value="HIGH-AFFINITY BRANCHED-CHAIN AMINO ACID TRANSPORT ATP-BINDING PROTEIN LIVF"/>
    <property type="match status" value="1"/>
</dbReference>
<name>A0A6S7BN79_9BURK</name>
<keyword evidence="6 9" id="KW-0067">ATP-binding</keyword>
<evidence type="ECO:0000256" key="7">
    <source>
        <dbReference type="ARBA" id="ARBA00022970"/>
    </source>
</evidence>
<dbReference type="InterPro" id="IPR017871">
    <property type="entry name" value="ABC_transporter-like_CS"/>
</dbReference>
<dbReference type="InterPro" id="IPR003439">
    <property type="entry name" value="ABC_transporter-like_ATP-bd"/>
</dbReference>
<evidence type="ECO:0000256" key="3">
    <source>
        <dbReference type="ARBA" id="ARBA00022475"/>
    </source>
</evidence>
<dbReference type="SMART" id="SM00382">
    <property type="entry name" value="AAA"/>
    <property type="match status" value="1"/>
</dbReference>
<evidence type="ECO:0000313" key="9">
    <source>
        <dbReference type="EMBL" id="CAB3797017.1"/>
    </source>
</evidence>
<evidence type="ECO:0000259" key="8">
    <source>
        <dbReference type="PROSITE" id="PS50893"/>
    </source>
</evidence>
<dbReference type="PROSITE" id="PS00211">
    <property type="entry name" value="ABC_TRANSPORTER_1"/>
    <property type="match status" value="1"/>
</dbReference>
<protein>
    <submittedName>
        <fullName evidence="9">High-affinity branched-chain amino acid transport ATP-binding protein LivF</fullName>
    </submittedName>
</protein>
<evidence type="ECO:0000313" key="10">
    <source>
        <dbReference type="Proteomes" id="UP000494115"/>
    </source>
</evidence>
<dbReference type="InterPro" id="IPR003593">
    <property type="entry name" value="AAA+_ATPase"/>
</dbReference>
<dbReference type="AlphaFoldDB" id="A0A6S7BN79"/>
<accession>A0A6S7BN79</accession>
<feature type="domain" description="ABC transporter" evidence="8">
    <location>
        <begin position="11"/>
        <end position="233"/>
    </location>
</feature>
<evidence type="ECO:0000256" key="6">
    <source>
        <dbReference type="ARBA" id="ARBA00022840"/>
    </source>
</evidence>
<keyword evidence="7" id="KW-0029">Amino-acid transport</keyword>
<dbReference type="SUPFAM" id="SSF52540">
    <property type="entry name" value="P-loop containing nucleoside triphosphate hydrolases"/>
    <property type="match status" value="1"/>
</dbReference>
<reference evidence="9 10" key="1">
    <citation type="submission" date="2020-04" db="EMBL/GenBank/DDBJ databases">
        <authorList>
            <person name="De Canck E."/>
        </authorList>
    </citation>
    <scope>NUCLEOTIDE SEQUENCE [LARGE SCALE GENOMIC DNA]</scope>
    <source>
        <strain evidence="9 10">LMG 28138</strain>
    </source>
</reference>
<dbReference type="InterPro" id="IPR027417">
    <property type="entry name" value="P-loop_NTPase"/>
</dbReference>
<organism evidence="9 10">
    <name type="scientific">Pararobbsia alpina</name>
    <dbReference type="NCBI Taxonomy" id="621374"/>
    <lineage>
        <taxon>Bacteria</taxon>
        <taxon>Pseudomonadati</taxon>
        <taxon>Pseudomonadota</taxon>
        <taxon>Betaproteobacteria</taxon>
        <taxon>Burkholderiales</taxon>
        <taxon>Burkholderiaceae</taxon>
        <taxon>Pararobbsia</taxon>
    </lineage>
</organism>
<keyword evidence="2" id="KW-0813">Transport</keyword>
<dbReference type="Gene3D" id="3.40.50.300">
    <property type="entry name" value="P-loop containing nucleotide triphosphate hydrolases"/>
    <property type="match status" value="1"/>
</dbReference>
<evidence type="ECO:0000256" key="1">
    <source>
        <dbReference type="ARBA" id="ARBA00005417"/>
    </source>
</evidence>
<evidence type="ECO:0000256" key="2">
    <source>
        <dbReference type="ARBA" id="ARBA00022448"/>
    </source>
</evidence>
<dbReference type="Proteomes" id="UP000494115">
    <property type="component" value="Unassembled WGS sequence"/>
</dbReference>
<gene>
    <name evidence="9" type="primary">livF_15</name>
    <name evidence="9" type="ORF">LMG28138_04172</name>
</gene>
<dbReference type="GO" id="GO:0016887">
    <property type="term" value="F:ATP hydrolysis activity"/>
    <property type="evidence" value="ECO:0007669"/>
    <property type="project" value="InterPro"/>
</dbReference>
<dbReference type="GO" id="GO:0015807">
    <property type="term" value="P:L-amino acid transport"/>
    <property type="evidence" value="ECO:0007669"/>
    <property type="project" value="TreeGrafter"/>
</dbReference>
<comment type="similarity">
    <text evidence="1">Belongs to the ABC transporter superfamily.</text>
</comment>
<keyword evidence="5" id="KW-0547">Nucleotide-binding</keyword>
<keyword evidence="10" id="KW-1185">Reference proteome</keyword>